<dbReference type="NCBIfam" id="TIGR00121">
    <property type="entry name" value="birA_ligase"/>
    <property type="match status" value="1"/>
</dbReference>
<organism evidence="3 4">
    <name type="scientific">Haloflavibacter putidus</name>
    <dbReference type="NCBI Taxonomy" id="2576776"/>
    <lineage>
        <taxon>Bacteria</taxon>
        <taxon>Pseudomonadati</taxon>
        <taxon>Bacteroidota</taxon>
        <taxon>Flavobacteriia</taxon>
        <taxon>Flavobacteriales</taxon>
        <taxon>Flavobacteriaceae</taxon>
        <taxon>Haloflavibacter</taxon>
    </lineage>
</organism>
<dbReference type="OrthoDB" id="9807064at2"/>
<evidence type="ECO:0000256" key="1">
    <source>
        <dbReference type="ARBA" id="ARBA00022598"/>
    </source>
</evidence>
<dbReference type="PROSITE" id="PS51733">
    <property type="entry name" value="BPL_LPL_CATALYTIC"/>
    <property type="match status" value="1"/>
</dbReference>
<protein>
    <submittedName>
        <fullName evidence="3">Biotin--[acetyl-CoA-carboxylase] ligase</fullName>
        <ecNumber evidence="3">6.3.4.15</ecNumber>
    </submittedName>
</protein>
<dbReference type="Gene3D" id="3.30.930.10">
    <property type="entry name" value="Bira Bifunctional Protein, Domain 2"/>
    <property type="match status" value="1"/>
</dbReference>
<dbReference type="AlphaFoldDB" id="A0A507ZYJ9"/>
<feature type="domain" description="BPL/LPL catalytic" evidence="2">
    <location>
        <begin position="1"/>
        <end position="177"/>
    </location>
</feature>
<dbReference type="GO" id="GO:0004077">
    <property type="term" value="F:biotin--[biotin carboxyl-carrier protein] ligase activity"/>
    <property type="evidence" value="ECO:0007669"/>
    <property type="project" value="UniProtKB-EC"/>
</dbReference>
<evidence type="ECO:0000313" key="3">
    <source>
        <dbReference type="EMBL" id="TQD38672.1"/>
    </source>
</evidence>
<dbReference type="CDD" id="cd16442">
    <property type="entry name" value="BPL"/>
    <property type="match status" value="1"/>
</dbReference>
<comment type="caution">
    <text evidence="3">The sequence shown here is derived from an EMBL/GenBank/DDBJ whole genome shotgun (WGS) entry which is preliminary data.</text>
</comment>
<dbReference type="Pfam" id="PF03099">
    <property type="entry name" value="BPL_LplA_LipB"/>
    <property type="match status" value="1"/>
</dbReference>
<proteinExistence type="predicted"/>
<keyword evidence="1 3" id="KW-0436">Ligase</keyword>
<dbReference type="RefSeq" id="WP_141421867.1">
    <property type="nucleotide sequence ID" value="NZ_VIAR01000007.1"/>
</dbReference>
<evidence type="ECO:0000259" key="2">
    <source>
        <dbReference type="PROSITE" id="PS51733"/>
    </source>
</evidence>
<dbReference type="InterPro" id="IPR004143">
    <property type="entry name" value="BPL_LPL_catalytic"/>
</dbReference>
<dbReference type="PANTHER" id="PTHR12835">
    <property type="entry name" value="BIOTIN PROTEIN LIGASE"/>
    <property type="match status" value="1"/>
</dbReference>
<keyword evidence="4" id="KW-1185">Reference proteome</keyword>
<sequence length="243" mass="27546">MRSIKVLATNSTNVFLREKLQENPFTENCCVQAITQTRGKGQRGAGWEAEPGKNLTFSVLLTQLDIPVEEQFKISAITAMAVLKVLKKLNIANLQLKWPNDILADKKKIAGILIENRLEGKNIKNAIIGIGLNVNQENFIWAPRATSVKLLKKSNYNCDVLLQKLVEQLEKDIYKLKNQPIEEILAAYKKHLFKFDTPCTFETNRGEQKTGIIKNVSKQGKLSILFEDGILQEFALKEVKMLY</sequence>
<dbReference type="PANTHER" id="PTHR12835:SF5">
    <property type="entry name" value="BIOTIN--PROTEIN LIGASE"/>
    <property type="match status" value="1"/>
</dbReference>
<dbReference type="SUPFAM" id="SSF55681">
    <property type="entry name" value="Class II aaRS and biotin synthetases"/>
    <property type="match status" value="1"/>
</dbReference>
<dbReference type="InterPro" id="IPR004408">
    <property type="entry name" value="Biotin_CoA_COase_ligase"/>
</dbReference>
<reference evidence="3 4" key="1">
    <citation type="submission" date="2019-06" db="EMBL/GenBank/DDBJ databases">
        <title>Flavibacter putida gen. nov., sp. nov., a novel marine bacterium of the family Flavobacteriaceae isolated from coastal seawater.</title>
        <authorList>
            <person name="Feng X."/>
        </authorList>
    </citation>
    <scope>NUCLEOTIDE SEQUENCE [LARGE SCALE GENOMIC DNA]</scope>
    <source>
        <strain evidence="3 4">PLHSN227</strain>
    </source>
</reference>
<dbReference type="InterPro" id="IPR045864">
    <property type="entry name" value="aa-tRNA-synth_II/BPL/LPL"/>
</dbReference>
<gene>
    <name evidence="3" type="ORF">FKR84_08475</name>
</gene>
<name>A0A507ZYJ9_9FLAO</name>
<evidence type="ECO:0000313" key="4">
    <source>
        <dbReference type="Proteomes" id="UP000317169"/>
    </source>
</evidence>
<dbReference type="EMBL" id="VIAR01000007">
    <property type="protein sequence ID" value="TQD38672.1"/>
    <property type="molecule type" value="Genomic_DNA"/>
</dbReference>
<dbReference type="Proteomes" id="UP000317169">
    <property type="component" value="Unassembled WGS sequence"/>
</dbReference>
<accession>A0A507ZYJ9</accession>
<dbReference type="EC" id="6.3.4.15" evidence="3"/>
<dbReference type="GO" id="GO:0005737">
    <property type="term" value="C:cytoplasm"/>
    <property type="evidence" value="ECO:0007669"/>
    <property type="project" value="TreeGrafter"/>
</dbReference>